<evidence type="ECO:0000256" key="20">
    <source>
        <dbReference type="SAM" id="Phobius"/>
    </source>
</evidence>
<organism evidence="22 23">
    <name type="scientific">Astyanax mexicanus</name>
    <name type="common">Blind cave fish</name>
    <name type="synonym">Astyanax fasciatus mexicanus</name>
    <dbReference type="NCBI Taxonomy" id="7994"/>
    <lineage>
        <taxon>Eukaryota</taxon>
        <taxon>Metazoa</taxon>
        <taxon>Chordata</taxon>
        <taxon>Craniata</taxon>
        <taxon>Vertebrata</taxon>
        <taxon>Euteleostomi</taxon>
        <taxon>Actinopterygii</taxon>
        <taxon>Neopterygii</taxon>
        <taxon>Teleostei</taxon>
        <taxon>Ostariophysi</taxon>
        <taxon>Characiformes</taxon>
        <taxon>Characoidei</taxon>
        <taxon>Acestrorhamphidae</taxon>
        <taxon>Acestrorhamphinae</taxon>
        <taxon>Astyanax</taxon>
    </lineage>
</organism>
<keyword evidence="11" id="KW-0862">Zinc</keyword>
<dbReference type="Bgee" id="ENSAMXG00000040780">
    <property type="expression patterns" value="Expressed in intestine and 14 other cell types or tissues"/>
</dbReference>
<dbReference type="Pfam" id="PF13920">
    <property type="entry name" value="zf-C3HC4_3"/>
    <property type="match status" value="1"/>
</dbReference>
<dbReference type="Gene3D" id="3.30.40.10">
    <property type="entry name" value="Zinc/RING finger domain, C3HC4 (zinc finger)"/>
    <property type="match status" value="1"/>
</dbReference>
<keyword evidence="13 20" id="KW-0472">Membrane</keyword>
<keyword evidence="12 20" id="KW-1133">Transmembrane helix</keyword>
<evidence type="ECO:0000256" key="14">
    <source>
        <dbReference type="ARBA" id="ARBA00057605"/>
    </source>
</evidence>
<evidence type="ECO:0000256" key="6">
    <source>
        <dbReference type="ARBA" id="ARBA00022692"/>
    </source>
</evidence>
<comment type="function">
    <text evidence="14">E3 ubiquitin-protein ligase that plays a key role in endosome organization by retaining vesicles in the perinuclear cloud. Acts as a platform for perinuclear positioning of the endosomal system by mediating ubiquitination of SQSTM1 through interaction with the ubiquitin conjugating enzyme UBE2J1. Ubiquitinated SQSTM1 attracts specific vesicle-associated adapters, forming a molecular bridge that restrains cognate vesicles in the perinuclear region and organizes the endosomal pathway for efficient cargo transport. Also acts as a regulator of type I interferon production in response to viral infection by mediating the formation of 'Lys-11'-linked polyubiquitin chains on TMEM173/STING, leading to stabilize TMEM173/STING. Also required to limit type I interferon response by promoting autophagic degradation of IRF3.</text>
</comment>
<evidence type="ECO:0000256" key="8">
    <source>
        <dbReference type="ARBA" id="ARBA00022771"/>
    </source>
</evidence>
<keyword evidence="23" id="KW-1185">Reference proteome</keyword>
<evidence type="ECO:0000256" key="17">
    <source>
        <dbReference type="ARBA" id="ARBA00075536"/>
    </source>
</evidence>
<name>A0A3B1IUN9_ASTMX</name>
<dbReference type="FunFam" id="3.30.40.10:FF:000387">
    <property type="entry name" value="RING finger protein 26"/>
    <property type="match status" value="1"/>
</dbReference>
<feature type="transmembrane region" description="Helical" evidence="20">
    <location>
        <begin position="176"/>
        <end position="197"/>
    </location>
</feature>
<evidence type="ECO:0000256" key="9">
    <source>
        <dbReference type="ARBA" id="ARBA00022786"/>
    </source>
</evidence>
<dbReference type="GO" id="GO:0061630">
    <property type="term" value="F:ubiquitin protein ligase activity"/>
    <property type="evidence" value="ECO:0007669"/>
    <property type="project" value="UniProtKB-EC"/>
</dbReference>
<evidence type="ECO:0000256" key="5">
    <source>
        <dbReference type="ARBA" id="ARBA00022679"/>
    </source>
</evidence>
<dbReference type="EC" id="2.3.2.27" evidence="4"/>
<feature type="region of interest" description="Disordered" evidence="19">
    <location>
        <begin position="332"/>
        <end position="377"/>
    </location>
</feature>
<dbReference type="AlphaFoldDB" id="A0A3B1IUN9"/>
<dbReference type="FunCoup" id="A0A3B1IUN9">
    <property type="interactions" value="1353"/>
</dbReference>
<evidence type="ECO:0000313" key="22">
    <source>
        <dbReference type="Ensembl" id="ENSAMXP00000033792.1"/>
    </source>
</evidence>
<protein>
    <recommendedName>
        <fullName evidence="16">E3 ubiquitin-protein ligase RNF26</fullName>
        <ecNumber evidence="4">2.3.2.27</ecNumber>
    </recommendedName>
    <alternativeName>
        <fullName evidence="17">RING finger protein 26</fullName>
    </alternativeName>
</protein>
<evidence type="ECO:0000256" key="13">
    <source>
        <dbReference type="ARBA" id="ARBA00023136"/>
    </source>
</evidence>
<evidence type="ECO:0000256" key="4">
    <source>
        <dbReference type="ARBA" id="ARBA00012483"/>
    </source>
</evidence>
<comment type="catalytic activity">
    <reaction evidence="1">
        <text>S-ubiquitinyl-[E2 ubiquitin-conjugating enzyme]-L-cysteine + [acceptor protein]-L-lysine = [E2 ubiquitin-conjugating enzyme]-L-cysteine + N(6)-ubiquitinyl-[acceptor protein]-L-lysine.</text>
        <dbReference type="EC" id="2.3.2.27"/>
    </reaction>
</comment>
<keyword evidence="6 20" id="KW-0812">Transmembrane</keyword>
<evidence type="ECO:0000259" key="21">
    <source>
        <dbReference type="PROSITE" id="PS50089"/>
    </source>
</evidence>
<dbReference type="GO" id="GO:0005789">
    <property type="term" value="C:endoplasmic reticulum membrane"/>
    <property type="evidence" value="ECO:0007669"/>
    <property type="project" value="UniProtKB-SubCell"/>
</dbReference>
<dbReference type="Proteomes" id="UP000018467">
    <property type="component" value="Unassembled WGS sequence"/>
</dbReference>
<sequence length="446" mass="50139">MGLLHFIFSSLGQCIDLIFLLLDLNFVLVNSVIRLLVAVVTFISSLPMLLTNSLVECMNLTLVCLITMVDGVTVLTHNMIGSWMQLLGGALESCKMVGYLSSHLLLRTKELLHRGLLSGHSLLRQACEGCGIVFSLLLYFINTIVNLLLIGTQNLYGLMASMVEAVSSPLQKALELTLTVLTFFYSTIVGASILLWTPCRLALQFLGSLGHIFVSVFLLNFYGLLLMLLIIAVTTVYMSPELFQRVVQRVIHYVNTVPTLQRLQRTLQRFYLLERNLWQRLAWPRSRLGRWTLAERRQDDEEDVGQGDENVLQDDANPEAPQNAIIIDGQDEADDADDPLHQGQVLPQGPDPPLPSSSTHRPLQKMPSEEGPKGSSADNLLTLLQEQEERKKCVICQDSTKTVVLLPCRHLCLCRDCTNILLRQPIYQHNCPLCRHMILQTMDVYL</sequence>
<keyword evidence="8 18" id="KW-0863">Zinc-finger</keyword>
<dbReference type="Ensembl" id="ENSAMXT00000037482.1">
    <property type="protein sequence ID" value="ENSAMXP00000033792.1"/>
    <property type="gene ID" value="ENSAMXG00000040780.1"/>
</dbReference>
<dbReference type="InterPro" id="IPR013083">
    <property type="entry name" value="Znf_RING/FYVE/PHD"/>
</dbReference>
<dbReference type="InParanoid" id="A0A3B1IUN9"/>
<proteinExistence type="predicted"/>
<feature type="domain" description="RING-type" evidence="21">
    <location>
        <begin position="393"/>
        <end position="435"/>
    </location>
</feature>
<comment type="pathway">
    <text evidence="3">Protein modification; protein ubiquitination.</text>
</comment>
<dbReference type="InterPro" id="IPR040089">
    <property type="entry name" value="RNF26_mRING-HC-C3HC5"/>
</dbReference>
<dbReference type="InterPro" id="IPR001841">
    <property type="entry name" value="Znf_RING"/>
</dbReference>
<dbReference type="PROSITE" id="PS50089">
    <property type="entry name" value="ZF_RING_2"/>
    <property type="match status" value="1"/>
</dbReference>
<keyword evidence="7" id="KW-0479">Metal-binding</keyword>
<feature type="transmembrane region" description="Helical" evidence="20">
    <location>
        <begin position="35"/>
        <end position="54"/>
    </location>
</feature>
<evidence type="ECO:0000256" key="7">
    <source>
        <dbReference type="ARBA" id="ARBA00022723"/>
    </source>
</evidence>
<evidence type="ECO:0000256" key="3">
    <source>
        <dbReference type="ARBA" id="ARBA00004906"/>
    </source>
</evidence>
<evidence type="ECO:0000256" key="18">
    <source>
        <dbReference type="PROSITE-ProRule" id="PRU00175"/>
    </source>
</evidence>
<dbReference type="GeneTree" id="ENSGT00390000016584"/>
<evidence type="ECO:0000256" key="11">
    <source>
        <dbReference type="ARBA" id="ARBA00022833"/>
    </source>
</evidence>
<dbReference type="SMART" id="SM00184">
    <property type="entry name" value="RING"/>
    <property type="match status" value="1"/>
</dbReference>
<reference evidence="23" key="2">
    <citation type="journal article" date="2014" name="Nat. Commun.">
        <title>The cavefish genome reveals candidate genes for eye loss.</title>
        <authorList>
            <person name="McGaugh S.E."/>
            <person name="Gross J.B."/>
            <person name="Aken B."/>
            <person name="Blin M."/>
            <person name="Borowsky R."/>
            <person name="Chalopin D."/>
            <person name="Hinaux H."/>
            <person name="Jeffery W.R."/>
            <person name="Keene A."/>
            <person name="Ma L."/>
            <person name="Minx P."/>
            <person name="Murphy D."/>
            <person name="O'Quin K.E."/>
            <person name="Retaux S."/>
            <person name="Rohner N."/>
            <person name="Searle S.M."/>
            <person name="Stahl B.A."/>
            <person name="Tabin C."/>
            <person name="Volff J.N."/>
            <person name="Yoshizawa M."/>
            <person name="Warren W.C."/>
        </authorList>
    </citation>
    <scope>NUCLEOTIDE SEQUENCE [LARGE SCALE GENOMIC DNA]</scope>
    <source>
        <strain evidence="23">female</strain>
    </source>
</reference>
<evidence type="ECO:0000256" key="10">
    <source>
        <dbReference type="ARBA" id="ARBA00022824"/>
    </source>
</evidence>
<evidence type="ECO:0000256" key="12">
    <source>
        <dbReference type="ARBA" id="ARBA00022989"/>
    </source>
</evidence>
<keyword evidence="9" id="KW-0833">Ubl conjugation pathway</keyword>
<dbReference type="PANTHER" id="PTHR22696:SF1">
    <property type="entry name" value="E3 UBIQUITIN-PROTEIN LIGASE RNF26"/>
    <property type="match status" value="1"/>
</dbReference>
<dbReference type="CDD" id="cd16788">
    <property type="entry name" value="mRING-HC-C3HC5_RNF26"/>
    <property type="match status" value="1"/>
</dbReference>
<dbReference type="GO" id="GO:0016567">
    <property type="term" value="P:protein ubiquitination"/>
    <property type="evidence" value="ECO:0007669"/>
    <property type="project" value="TreeGrafter"/>
</dbReference>
<evidence type="ECO:0000256" key="1">
    <source>
        <dbReference type="ARBA" id="ARBA00000900"/>
    </source>
</evidence>
<evidence type="ECO:0000256" key="15">
    <source>
        <dbReference type="ARBA" id="ARBA00063040"/>
    </source>
</evidence>
<dbReference type="PANTHER" id="PTHR22696">
    <property type="entry name" value="E3 UBIQUITIN-PROTEIN LIGASE RNF26"/>
    <property type="match status" value="1"/>
</dbReference>
<dbReference type="GO" id="GO:0006511">
    <property type="term" value="P:ubiquitin-dependent protein catabolic process"/>
    <property type="evidence" value="ECO:0007669"/>
    <property type="project" value="TreeGrafter"/>
</dbReference>
<comment type="subcellular location">
    <subcellularLocation>
        <location evidence="2">Endoplasmic reticulum membrane</location>
        <topology evidence="2">Multi-pass membrane protein</topology>
    </subcellularLocation>
</comment>
<feature type="transmembrane region" description="Helical" evidence="20">
    <location>
        <begin position="132"/>
        <end position="156"/>
    </location>
</feature>
<keyword evidence="5" id="KW-0808">Transferase</keyword>
<feature type="transmembrane region" description="Helical" evidence="20">
    <location>
        <begin position="6"/>
        <end position="28"/>
    </location>
</feature>
<feature type="transmembrane region" description="Helical" evidence="20">
    <location>
        <begin position="209"/>
        <end position="238"/>
    </location>
</feature>
<evidence type="ECO:0000256" key="16">
    <source>
        <dbReference type="ARBA" id="ARBA00067352"/>
    </source>
</evidence>
<evidence type="ECO:0000256" key="19">
    <source>
        <dbReference type="SAM" id="MobiDB-lite"/>
    </source>
</evidence>
<dbReference type="SUPFAM" id="SSF57850">
    <property type="entry name" value="RING/U-box"/>
    <property type="match status" value="1"/>
</dbReference>
<reference evidence="22" key="4">
    <citation type="submission" date="2025-09" db="UniProtKB">
        <authorList>
            <consortium name="Ensembl"/>
        </authorList>
    </citation>
    <scope>IDENTIFICATION</scope>
</reference>
<reference evidence="22" key="3">
    <citation type="submission" date="2025-08" db="UniProtKB">
        <authorList>
            <consortium name="Ensembl"/>
        </authorList>
    </citation>
    <scope>IDENTIFICATION</scope>
</reference>
<accession>A0A3B1IUN9</accession>
<dbReference type="STRING" id="7994.ENSAMXP00000033792"/>
<evidence type="ECO:0000256" key="2">
    <source>
        <dbReference type="ARBA" id="ARBA00004477"/>
    </source>
</evidence>
<comment type="subunit">
    <text evidence="15">Interacts with INCA1. Interacts with TMEM43, ENDOD1, TMEM33 and TMED1 to form a complex capable of modulating innate immune signaling through the cGAS-STING pathway. Interacts with UBE2J1; this interaction is important for SQSTM1 ubiquitination.</text>
</comment>
<dbReference type="GO" id="GO:0008270">
    <property type="term" value="F:zinc ion binding"/>
    <property type="evidence" value="ECO:0007669"/>
    <property type="project" value="UniProtKB-KW"/>
</dbReference>
<evidence type="ECO:0000313" key="23">
    <source>
        <dbReference type="Proteomes" id="UP000018467"/>
    </source>
</evidence>
<feature type="region of interest" description="Disordered" evidence="19">
    <location>
        <begin position="297"/>
        <end position="319"/>
    </location>
</feature>
<keyword evidence="10" id="KW-0256">Endoplasmic reticulum</keyword>
<reference evidence="23" key="1">
    <citation type="submission" date="2013-03" db="EMBL/GenBank/DDBJ databases">
        <authorList>
            <person name="Jeffery W."/>
            <person name="Warren W."/>
            <person name="Wilson R.K."/>
        </authorList>
    </citation>
    <scope>NUCLEOTIDE SEQUENCE</scope>
    <source>
        <strain evidence="23">female</strain>
    </source>
</reference>